<gene>
    <name evidence="2" type="ORF">JEQ47_09505</name>
</gene>
<accession>A0A934MR17</accession>
<protein>
    <recommendedName>
        <fullName evidence="4">DUF4864 domain-containing protein</fullName>
    </recommendedName>
</protein>
<keyword evidence="1" id="KW-0732">Signal</keyword>
<evidence type="ECO:0008006" key="4">
    <source>
        <dbReference type="Google" id="ProtNLM"/>
    </source>
</evidence>
<organism evidence="2 3">
    <name type="scientific">Devosia sediminis</name>
    <dbReference type="NCBI Taxonomy" id="2798801"/>
    <lineage>
        <taxon>Bacteria</taxon>
        <taxon>Pseudomonadati</taxon>
        <taxon>Pseudomonadota</taxon>
        <taxon>Alphaproteobacteria</taxon>
        <taxon>Hyphomicrobiales</taxon>
        <taxon>Devosiaceae</taxon>
        <taxon>Devosia</taxon>
    </lineage>
</organism>
<evidence type="ECO:0000313" key="2">
    <source>
        <dbReference type="EMBL" id="MBJ3784954.1"/>
    </source>
</evidence>
<comment type="caution">
    <text evidence="2">The sequence shown here is derived from an EMBL/GenBank/DDBJ whole genome shotgun (WGS) entry which is preliminary data.</text>
</comment>
<dbReference type="RefSeq" id="WP_198876166.1">
    <property type="nucleotide sequence ID" value="NZ_JAEKMH010000002.1"/>
</dbReference>
<evidence type="ECO:0000313" key="3">
    <source>
        <dbReference type="Proteomes" id="UP000602124"/>
    </source>
</evidence>
<dbReference type="EMBL" id="JAEKMH010000002">
    <property type="protein sequence ID" value="MBJ3784954.1"/>
    <property type="molecule type" value="Genomic_DNA"/>
</dbReference>
<feature type="signal peptide" evidence="1">
    <location>
        <begin position="1"/>
        <end position="19"/>
    </location>
</feature>
<proteinExistence type="predicted"/>
<sequence length="182" mass="20188">MRRPALLLMLTVLAAPVQAQDEAFDPYANVAISDDFSALPKPVKAMRDKLIAATRTGDIESLRPIMEAQEFPPTVSYGGPDDPVAYLREQNDDPAGRPTLALLRNLLEMPYAILPSEDGNDSYVWPYLAVVDLAALTPEQTVDAYRLVTEAEFDDMGAFGGWFWWRVYIAEDGEWTAFVAGD</sequence>
<evidence type="ECO:0000256" key="1">
    <source>
        <dbReference type="SAM" id="SignalP"/>
    </source>
</evidence>
<keyword evidence="3" id="KW-1185">Reference proteome</keyword>
<reference evidence="2" key="1">
    <citation type="submission" date="2020-12" db="EMBL/GenBank/DDBJ databases">
        <title>Devosia sp. MSA67 isolated from Mo River.</title>
        <authorList>
            <person name="Ma F."/>
            <person name="Zi Z."/>
        </authorList>
    </citation>
    <scope>NUCLEOTIDE SEQUENCE</scope>
    <source>
        <strain evidence="2">MSA67</strain>
    </source>
</reference>
<dbReference type="AlphaFoldDB" id="A0A934MR17"/>
<name>A0A934MR17_9HYPH</name>
<feature type="chain" id="PRO_5036745877" description="DUF4864 domain-containing protein" evidence="1">
    <location>
        <begin position="20"/>
        <end position="182"/>
    </location>
</feature>
<dbReference type="Proteomes" id="UP000602124">
    <property type="component" value="Unassembled WGS sequence"/>
</dbReference>